<feature type="transmembrane region" description="Helical" evidence="1">
    <location>
        <begin position="324"/>
        <end position="344"/>
    </location>
</feature>
<feature type="transmembrane region" description="Helical" evidence="1">
    <location>
        <begin position="364"/>
        <end position="387"/>
    </location>
</feature>
<comment type="caution">
    <text evidence="2">The sequence shown here is derived from an EMBL/GenBank/DDBJ whole genome shotgun (WGS) entry which is preliminary data.</text>
</comment>
<feature type="transmembrane region" description="Helical" evidence="1">
    <location>
        <begin position="394"/>
        <end position="412"/>
    </location>
</feature>
<feature type="transmembrane region" description="Helical" evidence="1">
    <location>
        <begin position="303"/>
        <end position="319"/>
    </location>
</feature>
<feature type="transmembrane region" description="Helical" evidence="1">
    <location>
        <begin position="109"/>
        <end position="128"/>
    </location>
</feature>
<gene>
    <name evidence="2" type="ORF">Hfx1149_15590</name>
</gene>
<dbReference type="EMBL" id="VZUS01000004">
    <property type="protein sequence ID" value="KAB1185472.1"/>
    <property type="molecule type" value="Genomic_DNA"/>
</dbReference>
<feature type="transmembrane region" description="Helical" evidence="1">
    <location>
        <begin position="197"/>
        <end position="215"/>
    </location>
</feature>
<feature type="transmembrane region" description="Helical" evidence="1">
    <location>
        <begin position="148"/>
        <end position="166"/>
    </location>
</feature>
<feature type="transmembrane region" description="Helical" evidence="1">
    <location>
        <begin position="250"/>
        <end position="270"/>
    </location>
</feature>
<keyword evidence="1" id="KW-0472">Membrane</keyword>
<evidence type="ECO:0000256" key="1">
    <source>
        <dbReference type="SAM" id="Phobius"/>
    </source>
</evidence>
<proteinExistence type="predicted"/>
<keyword evidence="1" id="KW-0812">Transmembrane</keyword>
<feature type="transmembrane region" description="Helical" evidence="1">
    <location>
        <begin position="79"/>
        <end position="103"/>
    </location>
</feature>
<feature type="transmembrane region" description="Helical" evidence="1">
    <location>
        <begin position="525"/>
        <end position="549"/>
    </location>
</feature>
<evidence type="ECO:0000313" key="2">
    <source>
        <dbReference type="EMBL" id="KAB1185472.1"/>
    </source>
</evidence>
<accession>A0A643JVI5</accession>
<feature type="transmembrane region" description="Helical" evidence="1">
    <location>
        <begin position="277"/>
        <end position="297"/>
    </location>
</feature>
<protein>
    <submittedName>
        <fullName evidence="2">DUF2206 domain-containing protein</fullName>
    </submittedName>
</protein>
<dbReference type="Pfam" id="PF09971">
    <property type="entry name" value="DUF2206"/>
    <property type="match status" value="1"/>
</dbReference>
<feature type="transmembrane region" description="Helical" evidence="1">
    <location>
        <begin position="561"/>
        <end position="584"/>
    </location>
</feature>
<organism evidence="2">
    <name type="scientific">Haloferax sp. CBA1149</name>
    <dbReference type="NCBI Taxonomy" id="2650753"/>
    <lineage>
        <taxon>Archaea</taxon>
        <taxon>Methanobacteriati</taxon>
        <taxon>Methanobacteriota</taxon>
        <taxon>Stenosarchaea group</taxon>
        <taxon>Halobacteria</taxon>
        <taxon>Halobacteriales</taxon>
        <taxon>Haloferacaceae</taxon>
        <taxon>Haloferax</taxon>
    </lineage>
</organism>
<dbReference type="AlphaFoldDB" id="A0A643JVI5"/>
<dbReference type="InterPro" id="IPR018701">
    <property type="entry name" value="DUF2206_membrane"/>
</dbReference>
<keyword evidence="1" id="KW-1133">Transmembrane helix</keyword>
<sequence length="734" mass="79592">MSSRLNRMVLPSRAQTVLIQVTVVALLSIFLASFEFRTSGALAAGARLVSGLVLLLLVPGVLLVRLLDLEVDRLSEILLLVVGLSLSIVSVLSVVVGTALPILGVTAPFSLQPIALLFTAVLVVLLVAQSQSEYQPIHFDWRAYSPVIVFYAAIPIVAVAAAGAMNELGNPLLMYLFVILVVAAVLLLPTRFVSSNLYPATVFLIALGTFLHRNLLTSGVVGADIQLQYFIAQRIIETQAWSPIASGPLMALPMVSSVPAIISIFTGLSVATVFKVVYVGVFSLVPVGIYFVGRKVFGTNEGLFGSLFFVFYHGTFYFTPGKQLFSEVFLILLVLLFVTGRLSTSGGKVAGLLFTVGLIHSHYGSTYVLGGSLLAGFLLLTVVSLIVDDFDHELSLAYPVAVLTLGTVWYSITTTALVESIAQIPLSIIQQVATLLQDPVVGSGASYVQQQMGVLRVLNVLVYLTLTALLGLGLVWRVGKNAADIRRDGRTIYPEYTAVAIPMFLFLAASFVIIANLWADRVYQMVLVFLAPLAALGFHFLFVVFGSVLKRLGSSIHPRPLWALFAVVLSVLLVLNSGAAFAAAGDANTSTFDSSSNDYSFTDEERAGAFWLKQHVGFSDEGAYRPGAVESESTVTVYTDSVTYQLFRSVMPEDYYDVRVERLRSPWEPEFDESRLEEGYVFIRKRSIAEDSSGEVLPISQLSPEDVSAITDSGTIIFENEDVTIVEIDQRPGE</sequence>
<name>A0A643JVI5_9EURY</name>
<feature type="transmembrane region" description="Helical" evidence="1">
    <location>
        <begin position="496"/>
        <end position="519"/>
    </location>
</feature>
<feature type="transmembrane region" description="Helical" evidence="1">
    <location>
        <begin position="48"/>
        <end position="67"/>
    </location>
</feature>
<feature type="transmembrane region" description="Helical" evidence="1">
    <location>
        <begin position="172"/>
        <end position="190"/>
    </location>
</feature>
<feature type="transmembrane region" description="Helical" evidence="1">
    <location>
        <begin position="457"/>
        <end position="476"/>
    </location>
</feature>
<reference evidence="2" key="1">
    <citation type="submission" date="2019-09" db="EMBL/GenBank/DDBJ databases">
        <title>Genomic analysis of Haloferax sp. CBA1149.</title>
        <authorList>
            <person name="Roh S.W."/>
        </authorList>
    </citation>
    <scope>NUCLEOTIDE SEQUENCE</scope>
    <source>
        <strain evidence="2">CBA1149</strain>
    </source>
</reference>